<feature type="transmembrane region" description="Helical" evidence="1">
    <location>
        <begin position="12"/>
        <end position="30"/>
    </location>
</feature>
<organism evidence="3 4">
    <name type="scientific">Halalkalicoccus tibetensis</name>
    <dbReference type="NCBI Taxonomy" id="175632"/>
    <lineage>
        <taxon>Archaea</taxon>
        <taxon>Methanobacteriati</taxon>
        <taxon>Methanobacteriota</taxon>
        <taxon>Stenosarchaea group</taxon>
        <taxon>Halobacteria</taxon>
        <taxon>Halobacteriales</taxon>
        <taxon>Halococcaceae</taxon>
        <taxon>Halalkalicoccus</taxon>
    </lineage>
</organism>
<evidence type="ECO:0000259" key="2">
    <source>
        <dbReference type="Pfam" id="PF01970"/>
    </source>
</evidence>
<sequence>MDLGVTLSSDPSFALQALAFVLGGALLGTLSGLTPGLHANNFALILAGMAPLVPGPPLLVGAAMLSAGVVHTFLDVVPALALGVPDADMAVMALPGHRLVLEGRGYEALRLSAMGSALAVVFAVPLAIPITLVMVEAWPTLVEHMALVLGTVVAIMLLTENSLSGLVGGLLAFSISGLLGVAALDLDPAAPLHGDILAPLFAGLFGAPILVDAMGGDGIPEQTDDTITIPRRAVLLPAAAGAVAGAVVGYLPGVSSAIAAVIALLALPGSSGDRGFVIATSGVNTANTIFALFALVALGAPRTGVLVAVERAEVPLNLPVLLSAVAIAAAIGFVLVLVVGDWYLRAIGTVDYAKLCVVILCLLVGLSYLFAGAVGVVVFLVSALIGFVPTRFGANRVHLMGVLIVPIGLWYY</sequence>
<dbReference type="AlphaFoldDB" id="A0ABD5V5U1"/>
<dbReference type="InterPro" id="IPR002823">
    <property type="entry name" value="DUF112_TM"/>
</dbReference>
<evidence type="ECO:0000313" key="4">
    <source>
        <dbReference type="Proteomes" id="UP001596312"/>
    </source>
</evidence>
<dbReference type="Proteomes" id="UP001596312">
    <property type="component" value="Unassembled WGS sequence"/>
</dbReference>
<accession>A0ABD5V5U1</accession>
<feature type="transmembrane region" description="Helical" evidence="1">
    <location>
        <begin position="321"/>
        <end position="343"/>
    </location>
</feature>
<dbReference type="PANTHER" id="PTHR42204:SF1">
    <property type="entry name" value="INTEGRAL MEMBRANE PROTEIN"/>
    <property type="match status" value="1"/>
</dbReference>
<feature type="transmembrane region" description="Helical" evidence="1">
    <location>
        <begin position="233"/>
        <end position="251"/>
    </location>
</feature>
<keyword evidence="1" id="KW-0472">Membrane</keyword>
<reference evidence="3 4" key="1">
    <citation type="journal article" date="2019" name="Int. J. Syst. Evol. Microbiol.">
        <title>The Global Catalogue of Microorganisms (GCM) 10K type strain sequencing project: providing services to taxonomists for standard genome sequencing and annotation.</title>
        <authorList>
            <consortium name="The Broad Institute Genomics Platform"/>
            <consortium name="The Broad Institute Genome Sequencing Center for Infectious Disease"/>
            <person name="Wu L."/>
            <person name="Ma J."/>
        </authorList>
    </citation>
    <scope>NUCLEOTIDE SEQUENCE [LARGE SCALE GENOMIC DNA]</scope>
    <source>
        <strain evidence="3 4">CGMCC 1.3240</strain>
    </source>
</reference>
<dbReference type="EMBL" id="JBHSXQ010000001">
    <property type="protein sequence ID" value="MFC6904289.1"/>
    <property type="molecule type" value="Genomic_DNA"/>
</dbReference>
<evidence type="ECO:0000313" key="3">
    <source>
        <dbReference type="EMBL" id="MFC6904289.1"/>
    </source>
</evidence>
<proteinExistence type="predicted"/>
<keyword evidence="1" id="KW-0812">Transmembrane</keyword>
<feature type="domain" description="DUF112" evidence="2">
    <location>
        <begin position="18"/>
        <end position="400"/>
    </location>
</feature>
<evidence type="ECO:0000256" key="1">
    <source>
        <dbReference type="SAM" id="Phobius"/>
    </source>
</evidence>
<feature type="transmembrane region" description="Helical" evidence="1">
    <location>
        <begin position="196"/>
        <end position="213"/>
    </location>
</feature>
<dbReference type="PANTHER" id="PTHR42204">
    <property type="entry name" value="INTEGRAL MEMBRANE PROTEIN"/>
    <property type="match status" value="1"/>
</dbReference>
<dbReference type="RefSeq" id="WP_340602794.1">
    <property type="nucleotide sequence ID" value="NZ_JBBMXV010000001.1"/>
</dbReference>
<dbReference type="Pfam" id="PF01970">
    <property type="entry name" value="TctA"/>
    <property type="match status" value="1"/>
</dbReference>
<feature type="transmembrane region" description="Helical" evidence="1">
    <location>
        <begin position="166"/>
        <end position="184"/>
    </location>
</feature>
<feature type="transmembrane region" description="Helical" evidence="1">
    <location>
        <begin position="108"/>
        <end position="135"/>
    </location>
</feature>
<feature type="transmembrane region" description="Helical" evidence="1">
    <location>
        <begin position="42"/>
        <end position="70"/>
    </location>
</feature>
<feature type="transmembrane region" description="Helical" evidence="1">
    <location>
        <begin position="141"/>
        <end position="159"/>
    </location>
</feature>
<feature type="transmembrane region" description="Helical" evidence="1">
    <location>
        <begin position="76"/>
        <end position="96"/>
    </location>
</feature>
<keyword evidence="4" id="KW-1185">Reference proteome</keyword>
<feature type="transmembrane region" description="Helical" evidence="1">
    <location>
        <begin position="394"/>
        <end position="411"/>
    </location>
</feature>
<gene>
    <name evidence="3" type="ORF">ACFQGH_03655</name>
</gene>
<feature type="transmembrane region" description="Helical" evidence="1">
    <location>
        <begin position="355"/>
        <end position="388"/>
    </location>
</feature>
<comment type="caution">
    <text evidence="3">The sequence shown here is derived from an EMBL/GenBank/DDBJ whole genome shotgun (WGS) entry which is preliminary data.</text>
</comment>
<protein>
    <submittedName>
        <fullName evidence="3">Tripartite tricarboxylate transporter permease</fullName>
    </submittedName>
</protein>
<name>A0ABD5V5U1_9EURY</name>
<keyword evidence="1" id="KW-1133">Transmembrane helix</keyword>